<feature type="compositionally biased region" description="Basic and acidic residues" evidence="1">
    <location>
        <begin position="439"/>
        <end position="449"/>
    </location>
</feature>
<dbReference type="EMBL" id="JAXIOK010000001">
    <property type="protein sequence ID" value="KAK4780737.1"/>
    <property type="molecule type" value="Genomic_DNA"/>
</dbReference>
<feature type="region of interest" description="Disordered" evidence="1">
    <location>
        <begin position="439"/>
        <end position="486"/>
    </location>
</feature>
<feature type="compositionally biased region" description="Polar residues" evidence="1">
    <location>
        <begin position="337"/>
        <end position="360"/>
    </location>
</feature>
<dbReference type="SUPFAM" id="SSF46565">
    <property type="entry name" value="Chaperone J-domain"/>
    <property type="match status" value="1"/>
</dbReference>
<dbReference type="Pfam" id="PF00226">
    <property type="entry name" value="DnaJ"/>
    <property type="match status" value="1"/>
</dbReference>
<dbReference type="InterPro" id="IPR056988">
    <property type="entry name" value="Zn_ribbon_pln"/>
</dbReference>
<dbReference type="InterPro" id="IPR018253">
    <property type="entry name" value="DnaJ_domain_CS"/>
</dbReference>
<dbReference type="PROSITE" id="PS00636">
    <property type="entry name" value="DNAJ_1"/>
    <property type="match status" value="1"/>
</dbReference>
<dbReference type="Pfam" id="PF23551">
    <property type="entry name" value="Zn_ribbon_20"/>
    <property type="match status" value="1"/>
</dbReference>
<dbReference type="PANTHER" id="PTHR44137">
    <property type="entry name" value="BNAC03G44070D PROTEIN"/>
    <property type="match status" value="1"/>
</dbReference>
<protein>
    <recommendedName>
        <fullName evidence="2">J domain-containing protein</fullName>
    </recommendedName>
</protein>
<feature type="region of interest" description="Disordered" evidence="1">
    <location>
        <begin position="252"/>
        <end position="275"/>
    </location>
</feature>
<dbReference type="SMART" id="SM00271">
    <property type="entry name" value="DnaJ"/>
    <property type="match status" value="1"/>
</dbReference>
<dbReference type="PANTHER" id="PTHR44137:SF32">
    <property type="entry name" value="DNAJ HEAT SHOCK AMINO-TERMINAL DOMAIN PROTEIN"/>
    <property type="match status" value="1"/>
</dbReference>
<evidence type="ECO:0000313" key="3">
    <source>
        <dbReference type="EMBL" id="KAK4780737.1"/>
    </source>
</evidence>
<dbReference type="AlphaFoldDB" id="A0AAN7QVN6"/>
<evidence type="ECO:0000256" key="1">
    <source>
        <dbReference type="SAM" id="MobiDB-lite"/>
    </source>
</evidence>
<comment type="caution">
    <text evidence="3">The sequence shown here is derived from an EMBL/GenBank/DDBJ whole genome shotgun (WGS) entry which is preliminary data.</text>
</comment>
<feature type="compositionally biased region" description="Basic and acidic residues" evidence="1">
    <location>
        <begin position="313"/>
        <end position="326"/>
    </location>
</feature>
<reference evidence="3 4" key="1">
    <citation type="journal article" date="2023" name="Hortic Res">
        <title>Pangenome of water caltrop reveals structural variations and asymmetric subgenome divergence after allopolyploidization.</title>
        <authorList>
            <person name="Zhang X."/>
            <person name="Chen Y."/>
            <person name="Wang L."/>
            <person name="Yuan Y."/>
            <person name="Fang M."/>
            <person name="Shi L."/>
            <person name="Lu R."/>
            <person name="Comes H.P."/>
            <person name="Ma Y."/>
            <person name="Chen Y."/>
            <person name="Huang G."/>
            <person name="Zhou Y."/>
            <person name="Zheng Z."/>
            <person name="Qiu Y."/>
        </authorList>
    </citation>
    <scope>NUCLEOTIDE SEQUENCE [LARGE SCALE GENOMIC DNA]</scope>
    <source>
        <tissue evidence="3">Roots</tissue>
    </source>
</reference>
<dbReference type="Gene3D" id="1.10.287.110">
    <property type="entry name" value="DnaJ domain"/>
    <property type="match status" value="1"/>
</dbReference>
<sequence length="722" mass="80846">MECNKDEAIRAKEIAEKKFMAKDLAGAYKFALKAQSLYPVLEGVSQMLAVLKVYVSSENKIHGESDWYGVLGVSPMDDEETIRKQFRKLALMLHPDKNKSMGADGAFKTISEAWSVLSDKAKRGIYDQKRRAKIFHGVSAATAGPPAHSSANGFNNFKKPTYPPTTAKVHKMNLEHTSHSRTQKLKSGTFWTVCHRCNTQFEYLRIYASHNLLCSNCREPFFAEEIDPPSFSGNIQSNPWSFSQHQAGRENQGTNKETMHKGVNDVTSTSGCDSSTQRTFPWAPFKGAGGGVSLAAQAATMVQQAYEKVKRVREEAQAASKRGEALRRKHANKKSSGDTSNTPSARSSDVFNKSTSNGNTISHAEAATNHRGVQTGVGGVGVVYSFDPKLGRPEISTVGGAKVKLHMFREVPPVELHRILMEKARTTIRQKLAELEDFSRRKEENKKNQDIAGEEPLAEGGSQNPRKRAHAQKEAIPGINVPDSDFHDFDMDRTERSFGEDEIWAAYDNNDGMPRYYAIIHNIISLNPFKVQISWLNSKTSLEFGLLNWVSSGFTKTCGEFRVGKHEVYSTLNSFSHKVNWTRGPQGIICIYPRKGDIWALYRNWSPDWSRKTPEDIIHKYDMVEVLEDYSEEQGGVTVIPLVKVAGFKTVFHRHLDPNEIKQIRREEMFRFSHHVPSHLLTGKEAQKAPKGCRELDPAATPLELIHAASFAQGMENQEAAK</sequence>
<proteinExistence type="predicted"/>
<accession>A0AAN7QVN6</accession>
<evidence type="ECO:0000313" key="4">
    <source>
        <dbReference type="Proteomes" id="UP001345219"/>
    </source>
</evidence>
<feature type="compositionally biased region" description="Polar residues" evidence="1">
    <location>
        <begin position="265"/>
        <end position="275"/>
    </location>
</feature>
<dbReference type="PRINTS" id="PR00625">
    <property type="entry name" value="JDOMAIN"/>
</dbReference>
<feature type="region of interest" description="Disordered" evidence="1">
    <location>
        <begin position="313"/>
        <end position="360"/>
    </location>
</feature>
<dbReference type="InterPro" id="IPR001623">
    <property type="entry name" value="DnaJ_domain"/>
</dbReference>
<evidence type="ECO:0000259" key="2">
    <source>
        <dbReference type="PROSITE" id="PS50076"/>
    </source>
</evidence>
<organism evidence="3 4">
    <name type="scientific">Trapa incisa</name>
    <dbReference type="NCBI Taxonomy" id="236973"/>
    <lineage>
        <taxon>Eukaryota</taxon>
        <taxon>Viridiplantae</taxon>
        <taxon>Streptophyta</taxon>
        <taxon>Embryophyta</taxon>
        <taxon>Tracheophyta</taxon>
        <taxon>Spermatophyta</taxon>
        <taxon>Magnoliopsida</taxon>
        <taxon>eudicotyledons</taxon>
        <taxon>Gunneridae</taxon>
        <taxon>Pentapetalae</taxon>
        <taxon>rosids</taxon>
        <taxon>malvids</taxon>
        <taxon>Myrtales</taxon>
        <taxon>Lythraceae</taxon>
        <taxon>Trapa</taxon>
    </lineage>
</organism>
<dbReference type="InterPro" id="IPR024593">
    <property type="entry name" value="DUF3444"/>
</dbReference>
<dbReference type="CDD" id="cd06257">
    <property type="entry name" value="DnaJ"/>
    <property type="match status" value="1"/>
</dbReference>
<dbReference type="InterPro" id="IPR036869">
    <property type="entry name" value="J_dom_sf"/>
</dbReference>
<dbReference type="Proteomes" id="UP001345219">
    <property type="component" value="Chromosome 13"/>
</dbReference>
<name>A0AAN7QVN6_9MYRT</name>
<feature type="domain" description="J" evidence="2">
    <location>
        <begin position="66"/>
        <end position="130"/>
    </location>
</feature>
<gene>
    <name evidence="3" type="ORF">SAY87_016843</name>
</gene>
<dbReference type="Pfam" id="PF11926">
    <property type="entry name" value="DUF3444"/>
    <property type="match status" value="1"/>
</dbReference>
<dbReference type="PROSITE" id="PS50076">
    <property type="entry name" value="DNAJ_2"/>
    <property type="match status" value="1"/>
</dbReference>
<keyword evidence="4" id="KW-1185">Reference proteome</keyword>